<accession>A0ABQ4CY95</accession>
<reference evidence="1 2" key="1">
    <citation type="submission" date="2021-01" db="EMBL/GenBank/DDBJ databases">
        <title>Whole genome shotgun sequence of Asanoa siamensis NBRC 107932.</title>
        <authorList>
            <person name="Komaki H."/>
            <person name="Tamura T."/>
        </authorList>
    </citation>
    <scope>NUCLEOTIDE SEQUENCE [LARGE SCALE GENOMIC DNA]</scope>
    <source>
        <strain evidence="1 2">NBRC 107932</strain>
    </source>
</reference>
<organism evidence="1 2">
    <name type="scientific">Asanoa siamensis</name>
    <dbReference type="NCBI Taxonomy" id="926357"/>
    <lineage>
        <taxon>Bacteria</taxon>
        <taxon>Bacillati</taxon>
        <taxon>Actinomycetota</taxon>
        <taxon>Actinomycetes</taxon>
        <taxon>Micromonosporales</taxon>
        <taxon>Micromonosporaceae</taxon>
        <taxon>Asanoa</taxon>
    </lineage>
</organism>
<dbReference type="Proteomes" id="UP000604117">
    <property type="component" value="Unassembled WGS sequence"/>
</dbReference>
<proteinExistence type="predicted"/>
<name>A0ABQ4CY95_9ACTN</name>
<protein>
    <submittedName>
        <fullName evidence="1">Uncharacterized protein</fullName>
    </submittedName>
</protein>
<keyword evidence="2" id="KW-1185">Reference proteome</keyword>
<evidence type="ECO:0000313" key="2">
    <source>
        <dbReference type="Proteomes" id="UP000604117"/>
    </source>
</evidence>
<gene>
    <name evidence="1" type="ORF">Asi02nite_57890</name>
</gene>
<dbReference type="EMBL" id="BONE01000057">
    <property type="protein sequence ID" value="GIF76271.1"/>
    <property type="molecule type" value="Genomic_DNA"/>
</dbReference>
<evidence type="ECO:0000313" key="1">
    <source>
        <dbReference type="EMBL" id="GIF76271.1"/>
    </source>
</evidence>
<sequence length="392" mass="43108">MRQVSGAVRGTVAVLKIKNRRELVRYLRHESLRRAVRVSDDVSPARVNEVVWDLEEVLDETPLPHEPSAGIVNWTRRQWNEKAARGVRYPEHRGRWRQTFAERLYAWAKNAARSQRAGDGLDRVGFQGGEDRQHVFALRLVAATEEILLEEFHDKGPDRIRLAMADEIFHGISDVQRERRRRELRALLRSSSAGIAAAALAAFGFNTDWLDSITLGVVAGAAAGAADIAQAGWPGLTVPMRAARQQAAHWLRMFAGLLVPYLAATNESIRAERGGDVAALVRILATLRVSGIDLSEMRGRDKVLDSLEKLKANAERTQDGELQAALIYMETAIDLCPELLPDAVAGLLTLIQAAQEDAAAGRAPLIPARRVPQIGTAEARADHPIPQARPAG</sequence>
<comment type="caution">
    <text evidence="1">The sequence shown here is derived from an EMBL/GenBank/DDBJ whole genome shotgun (WGS) entry which is preliminary data.</text>
</comment>